<dbReference type="EMBL" id="CP020474">
    <property type="protein sequence ID" value="ARE83558.1"/>
    <property type="molecule type" value="Genomic_DNA"/>
</dbReference>
<evidence type="ECO:0000259" key="2">
    <source>
        <dbReference type="Pfam" id="PF01627"/>
    </source>
</evidence>
<organism evidence="3 4">
    <name type="scientific">Roseovarius mucosus</name>
    <dbReference type="NCBI Taxonomy" id="215743"/>
    <lineage>
        <taxon>Bacteria</taxon>
        <taxon>Pseudomonadati</taxon>
        <taxon>Pseudomonadota</taxon>
        <taxon>Alphaproteobacteria</taxon>
        <taxon>Rhodobacterales</taxon>
        <taxon>Roseobacteraceae</taxon>
        <taxon>Roseovarius</taxon>
    </lineage>
</organism>
<evidence type="ECO:0000256" key="1">
    <source>
        <dbReference type="ARBA" id="ARBA00023012"/>
    </source>
</evidence>
<dbReference type="GO" id="GO:0004672">
    <property type="term" value="F:protein kinase activity"/>
    <property type="evidence" value="ECO:0007669"/>
    <property type="project" value="UniProtKB-ARBA"/>
</dbReference>
<dbReference type="RefSeq" id="WP_198385509.1">
    <property type="nucleotide sequence ID" value="NZ_CP020474.1"/>
</dbReference>
<keyword evidence="1" id="KW-0902">Two-component regulatory system</keyword>
<feature type="domain" description="HPt" evidence="2">
    <location>
        <begin position="22"/>
        <end position="86"/>
    </location>
</feature>
<name>A0A1V0RP47_9RHOB</name>
<protein>
    <submittedName>
        <fullName evidence="3">Hpt domain protein</fullName>
    </submittedName>
</protein>
<dbReference type="SUPFAM" id="SSF47226">
    <property type="entry name" value="Histidine-containing phosphotransfer domain, HPT domain"/>
    <property type="match status" value="1"/>
</dbReference>
<dbReference type="Proteomes" id="UP000192273">
    <property type="component" value="Chromosome"/>
</dbReference>
<sequence>MMIDWDRVQDLRDEIGADAFAEVVELFLDEVDTEIGKLRLPNAGQNLEALLHFLKGSALNLGFTAFADLCHSGERAAAMGAGASVDLTAVLDCYAHSKSEFVAGLDRVIAA</sequence>
<dbReference type="CDD" id="cd00088">
    <property type="entry name" value="HPT"/>
    <property type="match status" value="1"/>
</dbReference>
<dbReference type="Pfam" id="PF01627">
    <property type="entry name" value="Hpt"/>
    <property type="match status" value="1"/>
</dbReference>
<dbReference type="KEGG" id="rmm:ROSMUCSMR3_02084"/>
<keyword evidence="4" id="KW-1185">Reference proteome</keyword>
<reference evidence="3 4" key="1">
    <citation type="submission" date="2017-03" db="EMBL/GenBank/DDBJ databases">
        <title>Genome Sequence of Roseovarius mucosus strain SMR3 Isolated from a culture of the Diatom Skeletonema marinoi.</title>
        <authorList>
            <person name="Topel M."/>
            <person name="Pinder M."/>
            <person name="Johansson O.N."/>
            <person name="Kourtchenko O."/>
            <person name="Godhe A."/>
            <person name="Clarke A.K."/>
        </authorList>
    </citation>
    <scope>NUCLEOTIDE SEQUENCE [LARGE SCALE GENOMIC DNA]</scope>
    <source>
        <strain evidence="3 4">SMR3</strain>
    </source>
</reference>
<evidence type="ECO:0000313" key="4">
    <source>
        <dbReference type="Proteomes" id="UP000192273"/>
    </source>
</evidence>
<dbReference type="InterPro" id="IPR008207">
    <property type="entry name" value="Sig_transdc_His_kin_Hpt_dom"/>
</dbReference>
<dbReference type="GO" id="GO:0000160">
    <property type="term" value="P:phosphorelay signal transduction system"/>
    <property type="evidence" value="ECO:0007669"/>
    <property type="project" value="UniProtKB-KW"/>
</dbReference>
<accession>A0A1V0RP47</accession>
<evidence type="ECO:0000313" key="3">
    <source>
        <dbReference type="EMBL" id="ARE83558.1"/>
    </source>
</evidence>
<dbReference type="AlphaFoldDB" id="A0A1V0RP47"/>
<dbReference type="InterPro" id="IPR036641">
    <property type="entry name" value="HPT_dom_sf"/>
</dbReference>
<gene>
    <name evidence="3" type="ORF">ROSMUCSMR3_02084</name>
</gene>
<proteinExistence type="predicted"/>
<dbReference type="Gene3D" id="1.20.120.160">
    <property type="entry name" value="HPT domain"/>
    <property type="match status" value="1"/>
</dbReference>